<reference evidence="1 2" key="2">
    <citation type="submission" date="2018-11" db="EMBL/GenBank/DDBJ databases">
        <authorList>
            <consortium name="Pathogen Informatics"/>
        </authorList>
    </citation>
    <scope>NUCLEOTIDE SEQUENCE [LARGE SCALE GENOMIC DNA]</scope>
</reference>
<proteinExistence type="predicted"/>
<protein>
    <submittedName>
        <fullName evidence="1 3">Uncharacterized protein</fullName>
    </submittedName>
</protein>
<reference evidence="3" key="1">
    <citation type="submission" date="2017-02" db="UniProtKB">
        <authorList>
            <consortium name="WormBaseParasite"/>
        </authorList>
    </citation>
    <scope>IDENTIFICATION</scope>
</reference>
<keyword evidence="2" id="KW-1185">Reference proteome</keyword>
<accession>A0A0N4XKI7</accession>
<evidence type="ECO:0000313" key="3">
    <source>
        <dbReference type="WBParaSite" id="NBR_0000303901-mRNA-1"/>
    </source>
</evidence>
<organism evidence="3">
    <name type="scientific">Nippostrongylus brasiliensis</name>
    <name type="common">Rat hookworm</name>
    <dbReference type="NCBI Taxonomy" id="27835"/>
    <lineage>
        <taxon>Eukaryota</taxon>
        <taxon>Metazoa</taxon>
        <taxon>Ecdysozoa</taxon>
        <taxon>Nematoda</taxon>
        <taxon>Chromadorea</taxon>
        <taxon>Rhabditida</taxon>
        <taxon>Rhabditina</taxon>
        <taxon>Rhabditomorpha</taxon>
        <taxon>Strongyloidea</taxon>
        <taxon>Heligmosomidae</taxon>
        <taxon>Nippostrongylus</taxon>
    </lineage>
</organism>
<gene>
    <name evidence="1" type="ORF">NBR_LOCUS3040</name>
</gene>
<dbReference type="Proteomes" id="UP000271162">
    <property type="component" value="Unassembled WGS sequence"/>
</dbReference>
<sequence>MLLESPSFSLKMQRIGMPDMTDSYPPGTNLPRMTVVGSCDVLIAIKSSLKFRNGVKMGKTRAFREKMYG</sequence>
<evidence type="ECO:0000313" key="1">
    <source>
        <dbReference type="EMBL" id="VDL66629.1"/>
    </source>
</evidence>
<dbReference type="AlphaFoldDB" id="A0A0N4XKI7"/>
<name>A0A0N4XKI7_NIPBR</name>
<dbReference type="WBParaSite" id="NBR_0000303901-mRNA-1">
    <property type="protein sequence ID" value="NBR_0000303901-mRNA-1"/>
    <property type="gene ID" value="NBR_0000303901"/>
</dbReference>
<evidence type="ECO:0000313" key="2">
    <source>
        <dbReference type="Proteomes" id="UP000271162"/>
    </source>
</evidence>
<dbReference type="EMBL" id="UYSL01004108">
    <property type="protein sequence ID" value="VDL66629.1"/>
    <property type="molecule type" value="Genomic_DNA"/>
</dbReference>